<proteinExistence type="inferred from homology"/>
<accession>A0A8H8CHN0</accession>
<evidence type="ECO:0000256" key="3">
    <source>
        <dbReference type="ARBA" id="ARBA00013068"/>
    </source>
</evidence>
<dbReference type="SUPFAM" id="SSF51569">
    <property type="entry name" value="Aldolase"/>
    <property type="match status" value="1"/>
</dbReference>
<protein>
    <recommendedName>
        <fullName evidence="3">fructose-bisphosphate aldolase</fullName>
        <ecNumber evidence="3">4.1.2.13</ecNumber>
    </recommendedName>
</protein>
<evidence type="ECO:0000256" key="1">
    <source>
        <dbReference type="ARBA" id="ARBA00004714"/>
    </source>
</evidence>
<dbReference type="PANTHER" id="PTHR11627">
    <property type="entry name" value="FRUCTOSE-BISPHOSPHATE ALDOLASE"/>
    <property type="match status" value="1"/>
</dbReference>
<evidence type="ECO:0000256" key="2">
    <source>
        <dbReference type="ARBA" id="ARBA00010387"/>
    </source>
</evidence>
<dbReference type="Gene3D" id="3.20.20.70">
    <property type="entry name" value="Aldolase class I"/>
    <property type="match status" value="1"/>
</dbReference>
<keyword evidence="5" id="KW-0456">Lyase</keyword>
<reference evidence="6" key="1">
    <citation type="submission" date="2021-02" db="EMBL/GenBank/DDBJ databases">
        <title>Psilocybe cubensis genome.</title>
        <authorList>
            <person name="Mckernan K.J."/>
            <person name="Crawford S."/>
            <person name="Trippe A."/>
            <person name="Kane L.T."/>
            <person name="Mclaughlin S."/>
        </authorList>
    </citation>
    <scope>NUCLEOTIDE SEQUENCE [LARGE SCALE GENOMIC DNA]</scope>
    <source>
        <strain evidence="6">MGC-MH-2018</strain>
    </source>
</reference>
<evidence type="ECO:0000256" key="5">
    <source>
        <dbReference type="ARBA" id="ARBA00023239"/>
    </source>
</evidence>
<comment type="similarity">
    <text evidence="2">Belongs to the class I fructose-bisphosphate aldolase family.</text>
</comment>
<dbReference type="Pfam" id="PF00274">
    <property type="entry name" value="Glycolytic"/>
    <property type="match status" value="1"/>
</dbReference>
<comment type="pathway">
    <text evidence="1">Carbohydrate degradation; glycolysis; D-glyceraldehyde 3-phosphate and glycerone phosphate from D-glucose: step 4/4.</text>
</comment>
<dbReference type="UniPathway" id="UPA00109">
    <property type="reaction ID" value="UER00183"/>
</dbReference>
<dbReference type="AlphaFoldDB" id="A0A8H8CHN0"/>
<organism evidence="6">
    <name type="scientific">Psilocybe cubensis</name>
    <name type="common">Psychedelic mushroom</name>
    <name type="synonym">Stropharia cubensis</name>
    <dbReference type="NCBI Taxonomy" id="181762"/>
    <lineage>
        <taxon>Eukaryota</taxon>
        <taxon>Fungi</taxon>
        <taxon>Dikarya</taxon>
        <taxon>Basidiomycota</taxon>
        <taxon>Agaricomycotina</taxon>
        <taxon>Agaricomycetes</taxon>
        <taxon>Agaricomycetidae</taxon>
        <taxon>Agaricales</taxon>
        <taxon>Agaricineae</taxon>
        <taxon>Strophariaceae</taxon>
        <taxon>Psilocybe</taxon>
    </lineage>
</organism>
<sequence>MSPENIYTRPHNLFATPDISPDANKDEWRQPGDVQILLYPYYSKFDAHELIKIARALVNPRGKGIYATDEAPYAMDDLLASLDEDPKLNKTRSEEDKRERRKKWRVCMYSAAPTDYISGVILHDETLRDFKLAEILSEKGIIPGVRANLELTPIPRSEDEFIVQGLDDLLSKMQAARAEGARFSKWRAPIACSSVEGGFPSRISLETQAETLAQFAAISQQAGLVPIVEPDVDFSRDADLTRSAEIHEQAIAMIYERMRAHGVLLEGSLIKPSFPQPGLRHPSRSNVTPEEIAVATATVLSRAVPAAVPGILFLSGKCIPNIFDLSSNMITGGLPSSQATQWLAAINALVLASPPTSPFTRLPPLTFSYGRALQGEPMKHWVKGDEEAAKAALVKWSKACWHAARGEVL</sequence>
<gene>
    <name evidence="6" type="ORF">JR316_010061</name>
</gene>
<comment type="caution">
    <text evidence="6">The sequence shown here is derived from an EMBL/GenBank/DDBJ whole genome shotgun (WGS) entry which is preliminary data.</text>
</comment>
<dbReference type="GO" id="GO:0004332">
    <property type="term" value="F:fructose-bisphosphate aldolase activity"/>
    <property type="evidence" value="ECO:0007669"/>
    <property type="project" value="UniProtKB-EC"/>
</dbReference>
<dbReference type="InterPro" id="IPR013785">
    <property type="entry name" value="Aldolase_TIM"/>
</dbReference>
<dbReference type="EC" id="4.1.2.13" evidence="3"/>
<dbReference type="GO" id="GO:0006096">
    <property type="term" value="P:glycolytic process"/>
    <property type="evidence" value="ECO:0007669"/>
    <property type="project" value="UniProtKB-UniPathway"/>
</dbReference>
<evidence type="ECO:0000313" key="6">
    <source>
        <dbReference type="EMBL" id="KAG5165365.1"/>
    </source>
</evidence>
<evidence type="ECO:0000256" key="4">
    <source>
        <dbReference type="ARBA" id="ARBA00023152"/>
    </source>
</evidence>
<keyword evidence="4" id="KW-0324">Glycolysis</keyword>
<name>A0A8H8CHN0_PSICU</name>
<dbReference type="InterPro" id="IPR000741">
    <property type="entry name" value="FBA_I"/>
</dbReference>
<dbReference type="EMBL" id="JAFIQS010000010">
    <property type="protein sequence ID" value="KAG5165365.1"/>
    <property type="molecule type" value="Genomic_DNA"/>
</dbReference>